<organism evidence="6 7">
    <name type="scientific">Metabacillus lacus</name>
    <dbReference type="NCBI Taxonomy" id="1983721"/>
    <lineage>
        <taxon>Bacteria</taxon>
        <taxon>Bacillati</taxon>
        <taxon>Bacillota</taxon>
        <taxon>Bacilli</taxon>
        <taxon>Bacillales</taxon>
        <taxon>Bacillaceae</taxon>
        <taxon>Metabacillus</taxon>
    </lineage>
</organism>
<dbReference type="GO" id="GO:0015871">
    <property type="term" value="P:choline transport"/>
    <property type="evidence" value="ECO:0007669"/>
    <property type="project" value="TreeGrafter"/>
</dbReference>
<sequence length="318" mass="36458">MILGFVYHKKGKEESWCKYIKRSKTTMKKPFFILSLILTLFLAACGNGNNNEGSGEGEEQNKKVSMAMMSWIDNISTAYLWKEILEQEGYEVEMLELDKAAMWTGLSRGDIDLSSQAWLPLSDQSLYQEYQDTIDFGETWYEGTKLGLVVPEYMTDMNSIEDLSAQADTFNSEIVGIDPGSSLMELTSQTIERYGLTNLNLVESSEAAMLTELKKAYDAEQPVVVTLWNPHWIFAEMDLKYLEDPENTYGDPDNIQFMARQGFSEDHPEVYEWMTNWEMNDDQLGSLIKEVENASSHQEGAQQWVENNRELVDGWLNK</sequence>
<dbReference type="SUPFAM" id="SSF53850">
    <property type="entry name" value="Periplasmic binding protein-like II"/>
    <property type="match status" value="1"/>
</dbReference>
<reference evidence="6 7" key="1">
    <citation type="submission" date="2019-11" db="EMBL/GenBank/DDBJ databases">
        <title>Bacillus lacus genome.</title>
        <authorList>
            <person name="Allen C.J."/>
            <person name="Newman J.D."/>
        </authorList>
    </citation>
    <scope>NUCLEOTIDE SEQUENCE [LARGE SCALE GENOMIC DNA]</scope>
    <source>
        <strain evidence="6 7">KCTC 33946</strain>
    </source>
</reference>
<dbReference type="InterPro" id="IPR007210">
    <property type="entry name" value="ABC_Gly_betaine_transp_sub-bd"/>
</dbReference>
<name>A0A7X2LZ71_9BACI</name>
<dbReference type="Pfam" id="PF04069">
    <property type="entry name" value="OpuAC"/>
    <property type="match status" value="1"/>
</dbReference>
<dbReference type="GO" id="GO:0031460">
    <property type="term" value="P:glycine betaine transport"/>
    <property type="evidence" value="ECO:0007669"/>
    <property type="project" value="TreeGrafter"/>
</dbReference>
<evidence type="ECO:0000313" key="6">
    <source>
        <dbReference type="EMBL" id="MRX71632.1"/>
    </source>
</evidence>
<keyword evidence="7" id="KW-1185">Reference proteome</keyword>
<dbReference type="GO" id="GO:0015226">
    <property type="term" value="F:carnitine transmembrane transporter activity"/>
    <property type="evidence" value="ECO:0007669"/>
    <property type="project" value="TreeGrafter"/>
</dbReference>
<evidence type="ECO:0000313" key="7">
    <source>
        <dbReference type="Proteomes" id="UP000448867"/>
    </source>
</evidence>
<accession>A0A7X2LZ71</accession>
<dbReference type="PANTHER" id="PTHR47737">
    <property type="entry name" value="GLYCINE BETAINE/PROLINE BETAINE TRANSPORT SYSTEM PERMEASE PROTEIN PROW"/>
    <property type="match status" value="1"/>
</dbReference>
<dbReference type="GO" id="GO:0043190">
    <property type="term" value="C:ATP-binding cassette (ABC) transporter complex"/>
    <property type="evidence" value="ECO:0007669"/>
    <property type="project" value="InterPro"/>
</dbReference>
<comment type="caution">
    <text evidence="6">The sequence shown here is derived from an EMBL/GenBank/DDBJ whole genome shotgun (WGS) entry which is preliminary data.</text>
</comment>
<dbReference type="OrthoDB" id="9787902at2"/>
<proteinExistence type="predicted"/>
<keyword evidence="4" id="KW-0472">Membrane</keyword>
<dbReference type="CDD" id="cd13639">
    <property type="entry name" value="PBP2_OpuAC_like"/>
    <property type="match status" value="1"/>
</dbReference>
<dbReference type="Proteomes" id="UP000448867">
    <property type="component" value="Unassembled WGS sequence"/>
</dbReference>
<evidence type="ECO:0000256" key="2">
    <source>
        <dbReference type="ARBA" id="ARBA00022448"/>
    </source>
</evidence>
<dbReference type="Gene3D" id="3.40.190.10">
    <property type="entry name" value="Periplasmic binding protein-like II"/>
    <property type="match status" value="1"/>
</dbReference>
<dbReference type="EMBL" id="WKKI01000006">
    <property type="protein sequence ID" value="MRX71632.1"/>
    <property type="molecule type" value="Genomic_DNA"/>
</dbReference>
<keyword evidence="2" id="KW-0813">Transport</keyword>
<evidence type="ECO:0000256" key="4">
    <source>
        <dbReference type="ARBA" id="ARBA00023136"/>
    </source>
</evidence>
<dbReference type="PANTHER" id="PTHR47737:SF1">
    <property type="entry name" value="GLYCINE BETAINE_PROLINE BETAINE TRANSPORT SYSTEM PERMEASE PROTEIN PROW"/>
    <property type="match status" value="1"/>
</dbReference>
<evidence type="ECO:0000259" key="5">
    <source>
        <dbReference type="Pfam" id="PF04069"/>
    </source>
</evidence>
<evidence type="ECO:0000256" key="3">
    <source>
        <dbReference type="ARBA" id="ARBA00022475"/>
    </source>
</evidence>
<feature type="domain" description="ABC-type glycine betaine transport system substrate-binding" evidence="5">
    <location>
        <begin position="62"/>
        <end position="306"/>
    </location>
</feature>
<keyword evidence="3" id="KW-1003">Cell membrane</keyword>
<dbReference type="Gene3D" id="3.40.190.100">
    <property type="entry name" value="Glycine betaine-binding periplasmic protein, domain 2"/>
    <property type="match status" value="1"/>
</dbReference>
<comment type="subcellular location">
    <subcellularLocation>
        <location evidence="1">Cell membrane</location>
    </subcellularLocation>
</comment>
<gene>
    <name evidence="6" type="ORF">GJU40_05510</name>
</gene>
<protein>
    <submittedName>
        <fullName evidence="6">Glycine/betaine ABC transporter</fullName>
    </submittedName>
</protein>
<evidence type="ECO:0000256" key="1">
    <source>
        <dbReference type="ARBA" id="ARBA00004236"/>
    </source>
</evidence>
<dbReference type="GO" id="GO:0005275">
    <property type="term" value="F:amine transmembrane transporter activity"/>
    <property type="evidence" value="ECO:0007669"/>
    <property type="project" value="TreeGrafter"/>
</dbReference>
<dbReference type="AlphaFoldDB" id="A0A7X2LZ71"/>